<dbReference type="AlphaFoldDB" id="A0A1C0AMQ5"/>
<evidence type="ECO:0000313" key="1">
    <source>
        <dbReference type="EMBL" id="OCL33986.1"/>
    </source>
</evidence>
<sequence length="103" mass="10502">MSLWLWILAACAIAYVTKLVGYLLPASWLENPWVSTLSHGVTVGLLASLVAVNTFVSGTSIVLDARVVALGAAAVALLVRAPYLVVVVVGAAAAALARLAGMA</sequence>
<protein>
    <submittedName>
        <fullName evidence="1">Branched-chain amino acid transporter AzlD</fullName>
    </submittedName>
</protein>
<comment type="caution">
    <text evidence="1">The sequence shown here is derived from an EMBL/GenBank/DDBJ whole genome shotgun (WGS) entry which is preliminary data.</text>
</comment>
<gene>
    <name evidence="1" type="ORF">BCR15_05045</name>
</gene>
<dbReference type="EMBL" id="MBQD01000021">
    <property type="protein sequence ID" value="OCL33986.1"/>
    <property type="molecule type" value="Genomic_DNA"/>
</dbReference>
<dbReference type="InterPro" id="IPR008407">
    <property type="entry name" value="Brnchd-chn_aa_trnsp_AzlD"/>
</dbReference>
<reference evidence="2" key="1">
    <citation type="submission" date="2016-07" db="EMBL/GenBank/DDBJ databases">
        <authorList>
            <person name="Florea S."/>
            <person name="Webb J.S."/>
            <person name="Jaromczyk J."/>
            <person name="Schardl C.L."/>
        </authorList>
    </citation>
    <scope>NUCLEOTIDE SEQUENCE [LARGE SCALE GENOMIC DNA]</scope>
    <source>
        <strain evidence="2">IPBSL-7</strain>
    </source>
</reference>
<proteinExistence type="predicted"/>
<dbReference type="Proteomes" id="UP000093501">
    <property type="component" value="Unassembled WGS sequence"/>
</dbReference>
<name>A0A1C0AMQ5_9ACTN</name>
<evidence type="ECO:0000313" key="2">
    <source>
        <dbReference type="Proteomes" id="UP000093501"/>
    </source>
</evidence>
<keyword evidence="2" id="KW-1185">Reference proteome</keyword>
<accession>A0A1C0AMQ5</accession>
<dbReference type="Pfam" id="PF05437">
    <property type="entry name" value="AzlD"/>
    <property type="match status" value="1"/>
</dbReference>
<dbReference type="RefSeq" id="WP_068751743.1">
    <property type="nucleotide sequence ID" value="NZ_JBDXXE010000003.1"/>
</dbReference>
<organism evidence="1 2">
    <name type="scientific">Tessaracoccus lapidicaptus</name>
    <dbReference type="NCBI Taxonomy" id="1427523"/>
    <lineage>
        <taxon>Bacteria</taxon>
        <taxon>Bacillati</taxon>
        <taxon>Actinomycetota</taxon>
        <taxon>Actinomycetes</taxon>
        <taxon>Propionibacteriales</taxon>
        <taxon>Propionibacteriaceae</taxon>
        <taxon>Tessaracoccus</taxon>
    </lineage>
</organism>